<dbReference type="RefSeq" id="WP_145874365.1">
    <property type="nucleotide sequence ID" value="NZ_CP046904.1"/>
</dbReference>
<dbReference type="AlphaFoldDB" id="A0A562PVX3"/>
<dbReference type="Proteomes" id="UP000315112">
    <property type="component" value="Unassembled WGS sequence"/>
</dbReference>
<reference evidence="3 4" key="1">
    <citation type="journal article" date="2015" name="Stand. Genomic Sci.">
        <title>Genomic Encyclopedia of Bacterial and Archaeal Type Strains, Phase III: the genomes of soil and plant-associated and newly described type strains.</title>
        <authorList>
            <person name="Whitman W.B."/>
            <person name="Woyke T."/>
            <person name="Klenk H.P."/>
            <person name="Zhou Y."/>
            <person name="Lilburn T.G."/>
            <person name="Beck B.J."/>
            <person name="De Vos P."/>
            <person name="Vandamme P."/>
            <person name="Eisen J.A."/>
            <person name="Garrity G."/>
            <person name="Hugenholtz P."/>
            <person name="Kyrpides N.C."/>
        </authorList>
    </citation>
    <scope>NUCLEOTIDE SEQUENCE [LARGE SCALE GENOMIC DNA]</scope>
    <source>
        <strain evidence="3 4">CGMCC 1.10685</strain>
    </source>
</reference>
<evidence type="ECO:0000313" key="4">
    <source>
        <dbReference type="Proteomes" id="UP000315112"/>
    </source>
</evidence>
<evidence type="ECO:0000313" key="3">
    <source>
        <dbReference type="EMBL" id="TWI48584.1"/>
    </source>
</evidence>
<dbReference type="InterPro" id="IPR036927">
    <property type="entry name" value="Cyt_c_oxase-like_su1_sf"/>
</dbReference>
<protein>
    <submittedName>
        <fullName evidence="2">Cytochrome-c oxidase</fullName>
    </submittedName>
</protein>
<accession>A0A562PVX3</accession>
<dbReference type="Gene3D" id="1.20.210.10">
    <property type="entry name" value="Cytochrome c oxidase-like, subunit I domain"/>
    <property type="match status" value="1"/>
</dbReference>
<evidence type="ECO:0000256" key="1">
    <source>
        <dbReference type="SAM" id="Phobius"/>
    </source>
</evidence>
<proteinExistence type="predicted"/>
<feature type="transmembrane region" description="Helical" evidence="1">
    <location>
        <begin position="88"/>
        <end position="107"/>
    </location>
</feature>
<evidence type="ECO:0000313" key="2">
    <source>
        <dbReference type="EMBL" id="QGZ39675.1"/>
    </source>
</evidence>
<name>A0A562PVX3_9BURK</name>
<dbReference type="EMBL" id="CP046904">
    <property type="protein sequence ID" value="QGZ39675.1"/>
    <property type="molecule type" value="Genomic_DNA"/>
</dbReference>
<feature type="transmembrane region" description="Helical" evidence="1">
    <location>
        <begin position="56"/>
        <end position="76"/>
    </location>
</feature>
<dbReference type="OrthoDB" id="9808748at2"/>
<feature type="transmembrane region" description="Helical" evidence="1">
    <location>
        <begin position="24"/>
        <end position="44"/>
    </location>
</feature>
<keyword evidence="1" id="KW-0812">Transmembrane</keyword>
<evidence type="ECO:0000313" key="5">
    <source>
        <dbReference type="Proteomes" id="UP000437862"/>
    </source>
</evidence>
<reference evidence="2 5" key="3">
    <citation type="submission" date="2019-12" db="EMBL/GenBank/DDBJ databases">
        <title>Draft Genome Sequences of Six Type Strains of the Genus Massilia.</title>
        <authorList>
            <person name="Miess H."/>
            <person name="Frediansyah A."/>
            <person name="Goeker M."/>
            <person name="Gross H."/>
        </authorList>
    </citation>
    <scope>NUCLEOTIDE SEQUENCE [LARGE SCALE GENOMIC DNA]</scope>
    <source>
        <strain evidence="2 5">DSM 26639</strain>
    </source>
</reference>
<sequence length="160" mass="16647">MRLESVQSAAQPAAQPAVSSAGVVWIKLAVLYLAAGVALGMAMGMRQDFTLRPVHAHVNLLGWTTLALAGIIYSIFPQAGNSVLARVHFWLMNLALPVMMGALAYVLTTGDVKVLPALVVSELAAAAAIVAFAANLFLNLGGAERDVRGQGEVADPARVA</sequence>
<keyword evidence="1" id="KW-1133">Transmembrane helix</keyword>
<organism evidence="3 4">
    <name type="scientific">Pseudoduganella flava</name>
    <dbReference type="NCBI Taxonomy" id="871742"/>
    <lineage>
        <taxon>Bacteria</taxon>
        <taxon>Pseudomonadati</taxon>
        <taxon>Pseudomonadota</taxon>
        <taxon>Betaproteobacteria</taxon>
        <taxon>Burkholderiales</taxon>
        <taxon>Oxalobacteraceae</taxon>
        <taxon>Telluria group</taxon>
        <taxon>Pseudoduganella</taxon>
    </lineage>
</organism>
<reference evidence="3" key="2">
    <citation type="submission" date="2019-07" db="EMBL/GenBank/DDBJ databases">
        <authorList>
            <person name="Whitman W."/>
            <person name="Huntemann M."/>
            <person name="Clum A."/>
            <person name="Pillay M."/>
            <person name="Palaniappan K."/>
            <person name="Varghese N."/>
            <person name="Mikhailova N."/>
            <person name="Stamatis D."/>
            <person name="Reddy T."/>
            <person name="Daum C."/>
            <person name="Shapiro N."/>
            <person name="Ivanova N."/>
            <person name="Kyrpides N."/>
            <person name="Woyke T."/>
        </authorList>
    </citation>
    <scope>NUCLEOTIDE SEQUENCE</scope>
    <source>
        <strain evidence="3">CGMCC 1.10685</strain>
    </source>
</reference>
<keyword evidence="1" id="KW-0472">Membrane</keyword>
<dbReference type="EMBL" id="VLKW01000003">
    <property type="protein sequence ID" value="TWI48584.1"/>
    <property type="molecule type" value="Genomic_DNA"/>
</dbReference>
<gene>
    <name evidence="2" type="ORF">GO485_11880</name>
    <name evidence="3" type="ORF">IP92_01976</name>
</gene>
<keyword evidence="5" id="KW-1185">Reference proteome</keyword>
<feature type="transmembrane region" description="Helical" evidence="1">
    <location>
        <begin position="114"/>
        <end position="138"/>
    </location>
</feature>
<dbReference type="Proteomes" id="UP000437862">
    <property type="component" value="Chromosome"/>
</dbReference>